<dbReference type="Proteomes" id="UP001566132">
    <property type="component" value="Unassembled WGS sequence"/>
</dbReference>
<protein>
    <submittedName>
        <fullName evidence="1">Uncharacterized protein</fullName>
    </submittedName>
</protein>
<evidence type="ECO:0000313" key="2">
    <source>
        <dbReference type="EMBL" id="KAL1493723.1"/>
    </source>
</evidence>
<dbReference type="EMBL" id="JBDJPC010000007">
    <property type="protein sequence ID" value="KAL1493723.1"/>
    <property type="molecule type" value="Genomic_DNA"/>
</dbReference>
<gene>
    <name evidence="1" type="ORF">ABEB36_009416</name>
    <name evidence="2" type="ORF">ABEB36_009417</name>
</gene>
<dbReference type="AlphaFoldDB" id="A0ABD1EG93"/>
<organism evidence="1 3">
    <name type="scientific">Hypothenemus hampei</name>
    <name type="common">Coffee berry borer</name>
    <dbReference type="NCBI Taxonomy" id="57062"/>
    <lineage>
        <taxon>Eukaryota</taxon>
        <taxon>Metazoa</taxon>
        <taxon>Ecdysozoa</taxon>
        <taxon>Arthropoda</taxon>
        <taxon>Hexapoda</taxon>
        <taxon>Insecta</taxon>
        <taxon>Pterygota</taxon>
        <taxon>Neoptera</taxon>
        <taxon>Endopterygota</taxon>
        <taxon>Coleoptera</taxon>
        <taxon>Polyphaga</taxon>
        <taxon>Cucujiformia</taxon>
        <taxon>Curculionidae</taxon>
        <taxon>Scolytinae</taxon>
        <taxon>Hypothenemus</taxon>
    </lineage>
</organism>
<accession>A0ABD1EG93</accession>
<proteinExistence type="predicted"/>
<reference evidence="1 3" key="1">
    <citation type="submission" date="2024-05" db="EMBL/GenBank/DDBJ databases">
        <title>Genetic variation in Jamaican populations of the coffee berry borer (Hypothenemus hampei).</title>
        <authorList>
            <person name="Errbii M."/>
            <person name="Myrie A."/>
        </authorList>
    </citation>
    <scope>NUCLEOTIDE SEQUENCE [LARGE SCALE GENOMIC DNA]</scope>
    <source>
        <strain evidence="1">JA-Hopewell-2020-01-JO</strain>
        <tissue evidence="1">Whole body</tissue>
    </source>
</reference>
<dbReference type="EMBL" id="JBDJPC010000007">
    <property type="protein sequence ID" value="KAL1493722.1"/>
    <property type="molecule type" value="Genomic_DNA"/>
</dbReference>
<evidence type="ECO:0000313" key="3">
    <source>
        <dbReference type="Proteomes" id="UP001566132"/>
    </source>
</evidence>
<sequence length="148" mass="16239">MTTDSPTNCLESSFAHRFVQEPIKLKVQDREKVFKPQEELRNKLLPGVKDGASAAERLEAANLSKAIVPAITTRSIGIGTVDTFTNIYNLSNVPQRGSIYQLYRVGLAALECQITVTSRSITTIISNEDDFAPLLRSEDMIVAAKGIV</sequence>
<comment type="caution">
    <text evidence="1">The sequence shown here is derived from an EMBL/GenBank/DDBJ whole genome shotgun (WGS) entry which is preliminary data.</text>
</comment>
<evidence type="ECO:0000313" key="1">
    <source>
        <dbReference type="EMBL" id="KAL1493722.1"/>
    </source>
</evidence>
<keyword evidence="3" id="KW-1185">Reference proteome</keyword>
<name>A0ABD1EG93_HYPHA</name>